<reference evidence="3 4" key="1">
    <citation type="submission" date="2025-04" db="UniProtKB">
        <authorList>
            <consortium name="RefSeq"/>
        </authorList>
    </citation>
    <scope>IDENTIFICATION</scope>
</reference>
<keyword evidence="2" id="KW-1185">Reference proteome</keyword>
<name>A0A1U7S045_ALLSI</name>
<evidence type="ECO:0000313" key="3">
    <source>
        <dbReference type="RefSeq" id="XP_006026933.1"/>
    </source>
</evidence>
<dbReference type="PANTHER" id="PTHR15426:SF6">
    <property type="entry name" value="PROTEIN DEPP1"/>
    <property type="match status" value="1"/>
</dbReference>
<organism evidence="2 3">
    <name type="scientific">Alligator sinensis</name>
    <name type="common">Chinese alligator</name>
    <dbReference type="NCBI Taxonomy" id="38654"/>
    <lineage>
        <taxon>Eukaryota</taxon>
        <taxon>Metazoa</taxon>
        <taxon>Chordata</taxon>
        <taxon>Craniata</taxon>
        <taxon>Vertebrata</taxon>
        <taxon>Euteleostomi</taxon>
        <taxon>Archelosauria</taxon>
        <taxon>Archosauria</taxon>
        <taxon>Crocodylia</taxon>
        <taxon>Alligatoridae</taxon>
        <taxon>Alligatorinae</taxon>
        <taxon>Alligator</taxon>
    </lineage>
</organism>
<dbReference type="GO" id="GO:0005739">
    <property type="term" value="C:mitochondrion"/>
    <property type="evidence" value="ECO:0007669"/>
    <property type="project" value="TreeGrafter"/>
</dbReference>
<gene>
    <name evidence="3 4 5" type="primary">LOC102383298</name>
</gene>
<evidence type="ECO:0000313" key="2">
    <source>
        <dbReference type="Proteomes" id="UP000189705"/>
    </source>
</evidence>
<dbReference type="PANTHER" id="PTHR15426">
    <property type="entry name" value="PROTEIN DEPP1"/>
    <property type="match status" value="1"/>
</dbReference>
<evidence type="ECO:0000313" key="5">
    <source>
        <dbReference type="RefSeq" id="XP_025063673.1"/>
    </source>
</evidence>
<dbReference type="GeneID" id="102383298"/>
<dbReference type="AlphaFoldDB" id="A0A1U7S045"/>
<dbReference type="RefSeq" id="XP_025063673.1">
    <property type="nucleotide sequence ID" value="XM_025207888.1"/>
</dbReference>
<feature type="compositionally biased region" description="Polar residues" evidence="1">
    <location>
        <begin position="147"/>
        <end position="165"/>
    </location>
</feature>
<feature type="region of interest" description="Disordered" evidence="1">
    <location>
        <begin position="140"/>
        <end position="205"/>
    </location>
</feature>
<feature type="compositionally biased region" description="Basic and acidic residues" evidence="1">
    <location>
        <begin position="166"/>
        <end position="178"/>
    </location>
</feature>
<sequence length="332" mass="37491">MAPRLRLNITKPLPTICETHEELQEDLSSNAKSLGSLSTNSDLCSSEDYLQSICQLARPTFPAIPENHPRVRDKTTLREDRWCQKPAVMPRAIPKCQLTNIISNIMSLEKVHLVCEEGKPYPCSGDDPLEKLYAQAGKTHHYKGPASSESLTADYSQSSPYNTSSDETHLVDSQDKPTKKPNLPRIFSFPRLPSPGPVQREDRFPELKSLKINERSASGSDQTRKENCTMLMSGKRIWPRPTREKFPGNKILRCSLRRQYSLFKTADSAEKAEVDSSSYNRKATGEALSKQRYLECFHVAKRALIHNWISECKCAWKEAKVKACLLPAIAEV</sequence>
<dbReference type="RefSeq" id="XP_025063672.1">
    <property type="nucleotide sequence ID" value="XM_025207887.1"/>
</dbReference>
<protein>
    <submittedName>
        <fullName evidence="3 4">Uncharacterized protein LOC102383298</fullName>
    </submittedName>
</protein>
<dbReference type="RefSeq" id="XP_006026933.1">
    <property type="nucleotide sequence ID" value="XM_006026871.2"/>
</dbReference>
<dbReference type="Proteomes" id="UP000189705">
    <property type="component" value="Unplaced"/>
</dbReference>
<dbReference type="GO" id="GO:0010506">
    <property type="term" value="P:regulation of autophagy"/>
    <property type="evidence" value="ECO:0007669"/>
    <property type="project" value="TreeGrafter"/>
</dbReference>
<evidence type="ECO:0000313" key="4">
    <source>
        <dbReference type="RefSeq" id="XP_025063672.1"/>
    </source>
</evidence>
<evidence type="ECO:0000256" key="1">
    <source>
        <dbReference type="SAM" id="MobiDB-lite"/>
    </source>
</evidence>
<dbReference type="InterPro" id="IPR020133">
    <property type="entry name" value="DEPP"/>
</dbReference>
<dbReference type="eggNOG" id="ENOG502S3SY">
    <property type="taxonomic scope" value="Eukaryota"/>
</dbReference>
<dbReference type="KEGG" id="asn:102383298"/>
<accession>A0A1U7S045</accession>
<proteinExistence type="predicted"/>